<name>A0ABW5C932_9PROT</name>
<feature type="transmembrane region" description="Helical" evidence="1">
    <location>
        <begin position="429"/>
        <end position="456"/>
    </location>
</feature>
<keyword evidence="1" id="KW-0472">Membrane</keyword>
<evidence type="ECO:0000313" key="3">
    <source>
        <dbReference type="Proteomes" id="UP001597296"/>
    </source>
</evidence>
<keyword evidence="1" id="KW-1133">Transmembrane helix</keyword>
<protein>
    <submittedName>
        <fullName evidence="2">Uncharacterized protein</fullName>
    </submittedName>
</protein>
<dbReference type="EMBL" id="JBHUIY010000012">
    <property type="protein sequence ID" value="MFD2233700.1"/>
    <property type="molecule type" value="Genomic_DNA"/>
</dbReference>
<gene>
    <name evidence="2" type="ORF">ACFSNB_07780</name>
</gene>
<keyword evidence="1" id="KW-0812">Transmembrane</keyword>
<dbReference type="Proteomes" id="UP001597296">
    <property type="component" value="Unassembled WGS sequence"/>
</dbReference>
<evidence type="ECO:0000313" key="2">
    <source>
        <dbReference type="EMBL" id="MFD2233700.1"/>
    </source>
</evidence>
<reference evidence="3" key="1">
    <citation type="journal article" date="2019" name="Int. J. Syst. Evol. Microbiol.">
        <title>The Global Catalogue of Microorganisms (GCM) 10K type strain sequencing project: providing services to taxonomists for standard genome sequencing and annotation.</title>
        <authorList>
            <consortium name="The Broad Institute Genomics Platform"/>
            <consortium name="The Broad Institute Genome Sequencing Center for Infectious Disease"/>
            <person name="Wu L."/>
            <person name="Ma J."/>
        </authorList>
    </citation>
    <scope>NUCLEOTIDE SEQUENCE [LARGE SCALE GENOMIC DNA]</scope>
    <source>
        <strain evidence="3">KCTC 15012</strain>
    </source>
</reference>
<dbReference type="RefSeq" id="WP_377315560.1">
    <property type="nucleotide sequence ID" value="NZ_JBHUIY010000012.1"/>
</dbReference>
<keyword evidence="3" id="KW-1185">Reference proteome</keyword>
<accession>A0ABW5C932</accession>
<proteinExistence type="predicted"/>
<organism evidence="2 3">
    <name type="scientific">Phaeospirillum tilakii</name>
    <dbReference type="NCBI Taxonomy" id="741673"/>
    <lineage>
        <taxon>Bacteria</taxon>
        <taxon>Pseudomonadati</taxon>
        <taxon>Pseudomonadota</taxon>
        <taxon>Alphaproteobacteria</taxon>
        <taxon>Rhodospirillales</taxon>
        <taxon>Rhodospirillaceae</taxon>
        <taxon>Phaeospirillum</taxon>
    </lineage>
</organism>
<comment type="caution">
    <text evidence="2">The sequence shown here is derived from an EMBL/GenBank/DDBJ whole genome shotgun (WGS) entry which is preliminary data.</text>
</comment>
<sequence>MSFSVLGASRSTPRAERISIDCQGEHYVLVRQRRKTADNAIPFFQNDGSLLFLLIASTKGGAKGKAPREDGEAEFLCGKVFVYQRSITTNKPRVFRVLGREIKIPLIKEKIKSFPYVQDVWNKNAVKINEITENCLKKSIPPRGCHCPFDVNYNETIQKLAGNESSGCLPVAVADITISRSGTTDINFNISLSERENVPKFESEDLKGKYIRIISAQIFFFIKDVSHNHQHHHHGTDTMSDIYPVENDEQSEIGWRQSVLYNMYRAVIESKRGGEFINYYDCIGIISYAKTFRIICQRELTPADMKCIPEYNEKELCQSLAASAERKKGIFSCNKDAKTNAAALTIAISALILSWLSTLRNSKWLSDQALPEYVMAIANYWIKEPTISMIITVSSALAIAKAINKTNQVYESKADVLLLRILQSLPKKAAVIFLLLLFTISSTTTLAALSVVLIGWNEAISSLQAILIGFHP</sequence>
<evidence type="ECO:0000256" key="1">
    <source>
        <dbReference type="SAM" id="Phobius"/>
    </source>
</evidence>